<dbReference type="SUPFAM" id="SSF46894">
    <property type="entry name" value="C-terminal effector domain of the bipartite response regulators"/>
    <property type="match status" value="1"/>
</dbReference>
<dbReference type="PROSITE" id="PS00622">
    <property type="entry name" value="HTH_LUXR_1"/>
    <property type="match status" value="1"/>
</dbReference>
<name>A0A1H2KT66_9ACTN</name>
<gene>
    <name evidence="3" type="ORF">SAMN04488548_1343667</name>
</gene>
<proteinExistence type="predicted"/>
<dbReference type="Gene3D" id="1.10.10.10">
    <property type="entry name" value="Winged helix-like DNA-binding domain superfamily/Winged helix DNA-binding domain"/>
    <property type="match status" value="1"/>
</dbReference>
<protein>
    <submittedName>
        <fullName evidence="3">Regulatory protein, luxR family</fullName>
    </submittedName>
</protein>
<evidence type="ECO:0000313" key="3">
    <source>
        <dbReference type="EMBL" id="SDU71813.1"/>
    </source>
</evidence>
<dbReference type="CDD" id="cd06170">
    <property type="entry name" value="LuxR_C_like"/>
    <property type="match status" value="1"/>
</dbReference>
<dbReference type="GO" id="GO:0003677">
    <property type="term" value="F:DNA binding"/>
    <property type="evidence" value="ECO:0007669"/>
    <property type="project" value="InterPro"/>
</dbReference>
<dbReference type="InterPro" id="IPR027417">
    <property type="entry name" value="P-loop_NTPase"/>
</dbReference>
<dbReference type="Pfam" id="PF00196">
    <property type="entry name" value="GerE"/>
    <property type="match status" value="1"/>
</dbReference>
<organism evidence="3 4">
    <name type="scientific">Gordonia westfalica</name>
    <dbReference type="NCBI Taxonomy" id="158898"/>
    <lineage>
        <taxon>Bacteria</taxon>
        <taxon>Bacillati</taxon>
        <taxon>Actinomycetota</taxon>
        <taxon>Actinomycetes</taxon>
        <taxon>Mycobacteriales</taxon>
        <taxon>Gordoniaceae</taxon>
        <taxon>Gordonia</taxon>
    </lineage>
</organism>
<dbReference type="AlphaFoldDB" id="A0A1H2KT66"/>
<dbReference type="STRING" id="158898.SAMN04488548_1343667"/>
<feature type="domain" description="HTH luxR-type" evidence="2">
    <location>
        <begin position="770"/>
        <end position="835"/>
    </location>
</feature>
<dbReference type="SUPFAM" id="SSF52540">
    <property type="entry name" value="P-loop containing nucleoside triphosphate hydrolases"/>
    <property type="match status" value="1"/>
</dbReference>
<reference evidence="3 4" key="1">
    <citation type="submission" date="2016-10" db="EMBL/GenBank/DDBJ databases">
        <authorList>
            <person name="de Groot N.N."/>
        </authorList>
    </citation>
    <scope>NUCLEOTIDE SEQUENCE [LARGE SCALE GENOMIC DNA]</scope>
    <source>
        <strain evidence="3 4">DSM 44215</strain>
    </source>
</reference>
<evidence type="ECO:0000259" key="2">
    <source>
        <dbReference type="PROSITE" id="PS50043"/>
    </source>
</evidence>
<dbReference type="GO" id="GO:0006355">
    <property type="term" value="P:regulation of DNA-templated transcription"/>
    <property type="evidence" value="ECO:0007669"/>
    <property type="project" value="InterPro"/>
</dbReference>
<dbReference type="InterPro" id="IPR000792">
    <property type="entry name" value="Tscrpt_reg_LuxR_C"/>
</dbReference>
<dbReference type="InterPro" id="IPR036388">
    <property type="entry name" value="WH-like_DNA-bd_sf"/>
</dbReference>
<dbReference type="EMBL" id="FNLM01000034">
    <property type="protein sequence ID" value="SDU71813.1"/>
    <property type="molecule type" value="Genomic_DNA"/>
</dbReference>
<dbReference type="PRINTS" id="PR00038">
    <property type="entry name" value="HTHLUXR"/>
</dbReference>
<dbReference type="SMART" id="SM00421">
    <property type="entry name" value="HTH_LUXR"/>
    <property type="match status" value="1"/>
</dbReference>
<accession>A0A1H2KT66</accession>
<evidence type="ECO:0000313" key="4">
    <source>
        <dbReference type="Proteomes" id="UP000183180"/>
    </source>
</evidence>
<dbReference type="PROSITE" id="PS50043">
    <property type="entry name" value="HTH_LUXR_2"/>
    <property type="match status" value="1"/>
</dbReference>
<sequence length="837" mass="87146">MASPVSSADAGRASTPPTPTLVDRRDPALASDWVDDILDRARAQLPLCAVVVGTPGSGRTDLVKVVHERLRVLDVAVSVGMPPDEVSSGRPVVLADDLHTWPGDLVARMTARVDAGTIALVATTEPRDTDQVLRRVLDLARRSGTLLELGPVSTADVLTDAARGGLNLTPATASQIRRRCGGARTVVTAALLAIREAAVAAAPGETVDSMAVVEGVARDHHHRLLRGLDPTTLSVLALASVRGPLDPDSLAETLDVPRDAALEALDRARGSGLLRGADVLVSAASDPLHAVLGGRRLDELRRASVAVRLRSTELTADDALHAAESGVEDPRLVDTLLAGAADATAARAVVLLRAADRVEPGRDDVRLLMAQRALASGDVDGAGVVADTRLETADPGEKGIEHWVGVAAVVAAHRGFASHAADLYRWLGSDRIVAEQLSAVTALLAVGDRAAASAIAAADDGQPPVGARAMRSLAIRGLLTSVGSPDDGLGDGVDLVVRGLAAATSRTGPAASSTLHAAVALALNGGDLNAARTLRGAVGDSADGTLLDAEIALAGGDLESVTRLLPTTEPGGMVDRLRIHAIRLGLARRNGDVPALTALWPEGLSLLAATEVDLYLLRPLAEYWQAAARLADAASIERYIITADRLLDTLDNPVTWSAPWHFAGVQAAVIAADGQLAAERQRHLDAATAPYARASGLAMAARTWSALTFDRVGSITDDEVSAAVAALRSNGLDWEAVRVAGVAALRAEDPSAAANLLETAHSVDADRRRPRPIDGVLTEREAEVGRELLQGFTYREIGARLFISPKTVEHHVSRIRRRLGAGSRSELMSALRAAGCG</sequence>
<feature type="region of interest" description="Disordered" evidence="1">
    <location>
        <begin position="1"/>
        <end position="25"/>
    </location>
</feature>
<dbReference type="InterPro" id="IPR016032">
    <property type="entry name" value="Sig_transdc_resp-reg_C-effctor"/>
</dbReference>
<evidence type="ECO:0000256" key="1">
    <source>
        <dbReference type="SAM" id="MobiDB-lite"/>
    </source>
</evidence>
<dbReference type="Proteomes" id="UP000183180">
    <property type="component" value="Unassembled WGS sequence"/>
</dbReference>